<dbReference type="SUPFAM" id="SSF52833">
    <property type="entry name" value="Thioredoxin-like"/>
    <property type="match status" value="1"/>
</dbReference>
<evidence type="ECO:0000313" key="3">
    <source>
        <dbReference type="Proteomes" id="UP000639775"/>
    </source>
</evidence>
<dbReference type="InterPro" id="IPR036249">
    <property type="entry name" value="Thioredoxin-like_sf"/>
</dbReference>
<dbReference type="EMBL" id="JAAORB010000003">
    <property type="protein sequence ID" value="NHQ73521.1"/>
    <property type="molecule type" value="Genomic_DNA"/>
</dbReference>
<proteinExistence type="predicted"/>
<name>A0A967BCH7_9RHOB</name>
<evidence type="ECO:0000256" key="1">
    <source>
        <dbReference type="SAM" id="SignalP"/>
    </source>
</evidence>
<feature type="chain" id="PRO_5037168057" evidence="1">
    <location>
        <begin position="28"/>
        <end position="177"/>
    </location>
</feature>
<reference evidence="2" key="1">
    <citation type="submission" date="2020-03" db="EMBL/GenBank/DDBJ databases">
        <title>Roseovarius gahaiensis sp. nov., isolated from Gahai Saline Lake, China.</title>
        <authorList>
            <person name="Sun X."/>
        </authorList>
    </citation>
    <scope>NUCLEOTIDE SEQUENCE</scope>
    <source>
        <strain evidence="2">GH877</strain>
    </source>
</reference>
<keyword evidence="1" id="KW-0732">Signal</keyword>
<dbReference type="RefSeq" id="WP_167193417.1">
    <property type="nucleotide sequence ID" value="NZ_JAAORB010000003.1"/>
</dbReference>
<evidence type="ECO:0000313" key="2">
    <source>
        <dbReference type="EMBL" id="NHQ73521.1"/>
    </source>
</evidence>
<protein>
    <submittedName>
        <fullName evidence="2">Uncharacterized protein</fullName>
    </submittedName>
</protein>
<feature type="signal peptide" evidence="1">
    <location>
        <begin position="1"/>
        <end position="27"/>
    </location>
</feature>
<gene>
    <name evidence="2" type="ORF">HAT86_03440</name>
</gene>
<accession>A0A967BCH7</accession>
<dbReference type="AlphaFoldDB" id="A0A967BCH7"/>
<dbReference type="Gene3D" id="3.40.30.10">
    <property type="entry name" value="Glutaredoxin"/>
    <property type="match status" value="1"/>
</dbReference>
<sequence>MRLVWPSFRGLPLAAGLITALSGAATAETDFTALTPTEQAIFHNELREVLLSVPGLLPDAPAPPINPYADAIANDLALLSDREQALYGPHLPGFGRADAALKIALFITPDCPDCDLAQDDLRKLVQDYDLRVTLIDMIQQADLARALELDTAPSYVLPDRMLRGHIPPIVLERYFEQ</sequence>
<organism evidence="2 3">
    <name type="scientific">Roseovarius gahaiensis</name>
    <dbReference type="NCBI Taxonomy" id="2716691"/>
    <lineage>
        <taxon>Bacteria</taxon>
        <taxon>Pseudomonadati</taxon>
        <taxon>Pseudomonadota</taxon>
        <taxon>Alphaproteobacteria</taxon>
        <taxon>Rhodobacterales</taxon>
        <taxon>Roseobacteraceae</taxon>
        <taxon>Roseovarius</taxon>
    </lineage>
</organism>
<dbReference type="Proteomes" id="UP000639775">
    <property type="component" value="Unassembled WGS sequence"/>
</dbReference>
<comment type="caution">
    <text evidence="2">The sequence shown here is derived from an EMBL/GenBank/DDBJ whole genome shotgun (WGS) entry which is preliminary data.</text>
</comment>
<keyword evidence="3" id="KW-1185">Reference proteome</keyword>